<keyword evidence="2" id="KW-1185">Reference proteome</keyword>
<dbReference type="STRING" id="946483.Cenrod_1037"/>
<sequence length="71" mass="7627">MGIFPCNGVKHPFYSLGSDCMQGAVVSQRLVVANHRADVCIRGFCVGEGQIWGDSGLSPRSTTVLPRYGQV</sequence>
<dbReference type="KEGG" id="cbx:Cenrod_1037"/>
<name>U5N754_9BURK</name>
<dbReference type="AlphaFoldDB" id="U5N754"/>
<proteinExistence type="predicted"/>
<dbReference type="HOGENOM" id="CLU_2732560_0_0_4"/>
<dbReference type="Proteomes" id="UP000017184">
    <property type="component" value="Chromosome"/>
</dbReference>
<dbReference type="EMBL" id="CP004885">
    <property type="protein sequence ID" value="AGX87135.1"/>
    <property type="molecule type" value="Genomic_DNA"/>
</dbReference>
<protein>
    <submittedName>
        <fullName evidence="1">Uncharacterized protein</fullName>
    </submittedName>
</protein>
<evidence type="ECO:0000313" key="1">
    <source>
        <dbReference type="EMBL" id="AGX87135.1"/>
    </source>
</evidence>
<evidence type="ECO:0000313" key="2">
    <source>
        <dbReference type="Proteomes" id="UP000017184"/>
    </source>
</evidence>
<gene>
    <name evidence="1" type="ORF">Cenrod_1037</name>
</gene>
<organism evidence="1 2">
    <name type="scientific">Candidatus Symbiobacter mobilis CR</name>
    <dbReference type="NCBI Taxonomy" id="946483"/>
    <lineage>
        <taxon>Bacteria</taxon>
        <taxon>Pseudomonadati</taxon>
        <taxon>Pseudomonadota</taxon>
        <taxon>Betaproteobacteria</taxon>
        <taxon>Burkholderiales</taxon>
        <taxon>Comamonadaceae</taxon>
    </lineage>
</organism>
<reference evidence="1 2" key="1">
    <citation type="journal article" date="2013" name="Genome Biol.">
        <title>Genomic analysis reveals key aspects of prokaryotic symbiosis in the phototrophic consortium "Chlorochromatium aggregatum".</title>
        <authorList>
            <person name="Liu Z."/>
            <person name="Muller J."/>
            <person name="Li T."/>
            <person name="Alvey R.M."/>
            <person name="Vogl K."/>
            <person name="Frigaard N.U."/>
            <person name="Rockwell N.C."/>
            <person name="Boyd E.S."/>
            <person name="Tomsho L.P."/>
            <person name="Schuster S.C."/>
            <person name="Henke P."/>
            <person name="Rohde M."/>
            <person name="Overmann J."/>
            <person name="Bryant D.A."/>
        </authorList>
    </citation>
    <scope>NUCLEOTIDE SEQUENCE [LARGE SCALE GENOMIC DNA]</scope>
    <source>
        <strain evidence="1">CR</strain>
    </source>
</reference>
<accession>U5N754</accession>